<dbReference type="EMBL" id="CAJNOC010003173">
    <property type="protein sequence ID" value="CAF0971034.1"/>
    <property type="molecule type" value="Genomic_DNA"/>
</dbReference>
<dbReference type="Proteomes" id="UP000663879">
    <property type="component" value="Unassembled WGS sequence"/>
</dbReference>
<accession>A0A814ERM1</accession>
<evidence type="ECO:0000313" key="1">
    <source>
        <dbReference type="EMBL" id="CAF0971034.1"/>
    </source>
</evidence>
<comment type="caution">
    <text evidence="1">The sequence shown here is derived from an EMBL/GenBank/DDBJ whole genome shotgun (WGS) entry which is preliminary data.</text>
</comment>
<gene>
    <name evidence="1" type="ORF">OXX778_LOCUS14919</name>
</gene>
<dbReference type="AlphaFoldDB" id="A0A814ERM1"/>
<proteinExistence type="predicted"/>
<sequence length="164" mass="19225">MMKLFLGINTKNKKRQQRLLLFNTKDQERNIAFASDDQLSILSGCFSNYYLQQFRLISELSWQSYYKRSSSAYYLKSAHLNEFKPKIDTKVNEVTALIKEMALKNPDTKHGKIILECTKGLPEEVVANLPTYTASRQLCTRAKVDKYEDFKIPFDLHFDLDDYF</sequence>
<reference evidence="1" key="1">
    <citation type="submission" date="2021-02" db="EMBL/GenBank/DDBJ databases">
        <authorList>
            <person name="Nowell W R."/>
        </authorList>
    </citation>
    <scope>NUCLEOTIDE SEQUENCE</scope>
    <source>
        <strain evidence="1">Ploen Becks lab</strain>
    </source>
</reference>
<dbReference type="OrthoDB" id="6765231at2759"/>
<evidence type="ECO:0000313" key="2">
    <source>
        <dbReference type="Proteomes" id="UP000663879"/>
    </source>
</evidence>
<keyword evidence="2" id="KW-1185">Reference proteome</keyword>
<organism evidence="1 2">
    <name type="scientific">Brachionus calyciflorus</name>
    <dbReference type="NCBI Taxonomy" id="104777"/>
    <lineage>
        <taxon>Eukaryota</taxon>
        <taxon>Metazoa</taxon>
        <taxon>Spiralia</taxon>
        <taxon>Gnathifera</taxon>
        <taxon>Rotifera</taxon>
        <taxon>Eurotatoria</taxon>
        <taxon>Monogononta</taxon>
        <taxon>Pseudotrocha</taxon>
        <taxon>Ploima</taxon>
        <taxon>Brachionidae</taxon>
        <taxon>Brachionus</taxon>
    </lineage>
</organism>
<protein>
    <submittedName>
        <fullName evidence="1">Uncharacterized protein</fullName>
    </submittedName>
</protein>
<name>A0A814ERM1_9BILA</name>